<organism evidence="1 2">
    <name type="scientific">Fibrella aquatilis</name>
    <dbReference type="NCBI Taxonomy" id="2817059"/>
    <lineage>
        <taxon>Bacteria</taxon>
        <taxon>Pseudomonadati</taxon>
        <taxon>Bacteroidota</taxon>
        <taxon>Cytophagia</taxon>
        <taxon>Cytophagales</taxon>
        <taxon>Spirosomataceae</taxon>
        <taxon>Fibrella</taxon>
    </lineage>
</organism>
<dbReference type="AlphaFoldDB" id="A0A939G829"/>
<reference evidence="1 2" key="1">
    <citation type="submission" date="2021-03" db="EMBL/GenBank/DDBJ databases">
        <title>Fibrella sp. HMF5036 genome sequencing and assembly.</title>
        <authorList>
            <person name="Kang H."/>
            <person name="Kim H."/>
            <person name="Bae S."/>
            <person name="Joh K."/>
        </authorList>
    </citation>
    <scope>NUCLEOTIDE SEQUENCE [LARGE SCALE GENOMIC DNA]</scope>
    <source>
        <strain evidence="1 2">HMF5036</strain>
    </source>
</reference>
<dbReference type="EMBL" id="JAFMYU010000007">
    <property type="protein sequence ID" value="MBO0931503.1"/>
    <property type="molecule type" value="Genomic_DNA"/>
</dbReference>
<dbReference type="SUPFAM" id="SSF88723">
    <property type="entry name" value="PIN domain-like"/>
    <property type="match status" value="1"/>
</dbReference>
<dbReference type="Gene3D" id="3.40.50.1010">
    <property type="entry name" value="5'-nuclease"/>
    <property type="match status" value="1"/>
</dbReference>
<sequence>MLNRLPKIAVDVALFDEYVRIDCYSKGKLPNDPPPKGQTARKMGKNDLWIAATAIFYELNLYTSDNDYDHLVPFGLNLVKVKYPKKGEGTEIIQIP</sequence>
<dbReference type="InterPro" id="IPR029060">
    <property type="entry name" value="PIN-like_dom_sf"/>
</dbReference>
<evidence type="ECO:0000313" key="1">
    <source>
        <dbReference type="EMBL" id="MBO0931503.1"/>
    </source>
</evidence>
<comment type="caution">
    <text evidence="1">The sequence shown here is derived from an EMBL/GenBank/DDBJ whole genome shotgun (WGS) entry which is preliminary data.</text>
</comment>
<evidence type="ECO:0000313" key="2">
    <source>
        <dbReference type="Proteomes" id="UP000664795"/>
    </source>
</evidence>
<dbReference type="Proteomes" id="UP000664795">
    <property type="component" value="Unassembled WGS sequence"/>
</dbReference>
<keyword evidence="2" id="KW-1185">Reference proteome</keyword>
<dbReference type="RefSeq" id="WP_207335472.1">
    <property type="nucleotide sequence ID" value="NZ_JAFMYU010000007.1"/>
</dbReference>
<gene>
    <name evidence="1" type="ORF">J2I48_10885</name>
</gene>
<name>A0A939G829_9BACT</name>
<evidence type="ECO:0008006" key="3">
    <source>
        <dbReference type="Google" id="ProtNLM"/>
    </source>
</evidence>
<proteinExistence type="predicted"/>
<protein>
    <recommendedName>
        <fullName evidence="3">PIN domain-containing protein</fullName>
    </recommendedName>
</protein>
<accession>A0A939G829</accession>